<reference evidence="2" key="1">
    <citation type="journal article" date="2019" name="Int. J. Syst. Evol. Microbiol.">
        <title>The Global Catalogue of Microorganisms (GCM) 10K type strain sequencing project: providing services to taxonomists for standard genome sequencing and annotation.</title>
        <authorList>
            <consortium name="The Broad Institute Genomics Platform"/>
            <consortium name="The Broad Institute Genome Sequencing Center for Infectious Disease"/>
            <person name="Wu L."/>
            <person name="Ma J."/>
        </authorList>
    </citation>
    <scope>NUCLEOTIDE SEQUENCE [LARGE SCALE GENOMIC DNA]</scope>
    <source>
        <strain evidence="2">JCM 12389</strain>
    </source>
</reference>
<evidence type="ECO:0000313" key="2">
    <source>
        <dbReference type="Proteomes" id="UP001500880"/>
    </source>
</evidence>
<name>A0ABP3L4S9_9BACI</name>
<protein>
    <recommendedName>
        <fullName evidence="3">XRE family transcriptional regulator</fullName>
    </recommendedName>
</protein>
<evidence type="ECO:0008006" key="3">
    <source>
        <dbReference type="Google" id="ProtNLM"/>
    </source>
</evidence>
<gene>
    <name evidence="1" type="ORF">GCM10008986_16930</name>
</gene>
<dbReference type="EMBL" id="BAAADO010000003">
    <property type="protein sequence ID" value="GAA0491428.1"/>
    <property type="molecule type" value="Genomic_DNA"/>
</dbReference>
<proteinExistence type="predicted"/>
<evidence type="ECO:0000313" key="1">
    <source>
        <dbReference type="EMBL" id="GAA0491428.1"/>
    </source>
</evidence>
<comment type="caution">
    <text evidence="1">The sequence shown here is derived from an EMBL/GenBank/DDBJ whole genome shotgun (WGS) entry which is preliminary data.</text>
</comment>
<sequence length="84" mass="9748">MSGKDYIGDVMGIRFNAQKVNELIDQSGFKKMHIATRLNASQATFRRWMNEETPIPFVKVVELKKLLEKEVVVSLDDLYEDDEK</sequence>
<keyword evidence="2" id="KW-1185">Reference proteome</keyword>
<organism evidence="1 2">
    <name type="scientific">Salinibacillus aidingensis</name>
    <dbReference type="NCBI Taxonomy" id="237684"/>
    <lineage>
        <taxon>Bacteria</taxon>
        <taxon>Bacillati</taxon>
        <taxon>Bacillota</taxon>
        <taxon>Bacilli</taxon>
        <taxon>Bacillales</taxon>
        <taxon>Bacillaceae</taxon>
        <taxon>Salinibacillus</taxon>
    </lineage>
</organism>
<dbReference type="Proteomes" id="UP001500880">
    <property type="component" value="Unassembled WGS sequence"/>
</dbReference>
<accession>A0ABP3L4S9</accession>
<dbReference type="RefSeq" id="WP_343839753.1">
    <property type="nucleotide sequence ID" value="NZ_BAAADO010000003.1"/>
</dbReference>